<evidence type="ECO:0000256" key="8">
    <source>
        <dbReference type="ARBA" id="ARBA00022741"/>
    </source>
</evidence>
<dbReference type="AlphaFoldDB" id="A0A7J8FVW1"/>
<keyword evidence="12" id="KW-0472">Membrane</keyword>
<evidence type="ECO:0000313" key="17">
    <source>
        <dbReference type="EMBL" id="KAF6451559.1"/>
    </source>
</evidence>
<keyword evidence="14" id="KW-0464">Manganese</keyword>
<evidence type="ECO:0000256" key="9">
    <source>
        <dbReference type="ARBA" id="ARBA00022777"/>
    </source>
</evidence>
<evidence type="ECO:0000256" key="13">
    <source>
        <dbReference type="ARBA" id="ARBA00023170"/>
    </source>
</evidence>
<proteinExistence type="inferred from homology"/>
<evidence type="ECO:0000256" key="6">
    <source>
        <dbReference type="ARBA" id="ARBA00022692"/>
    </source>
</evidence>
<dbReference type="EC" id="2.7.11.30" evidence="3"/>
<evidence type="ECO:0000256" key="12">
    <source>
        <dbReference type="ARBA" id="ARBA00023136"/>
    </source>
</evidence>
<evidence type="ECO:0000256" key="10">
    <source>
        <dbReference type="ARBA" id="ARBA00022840"/>
    </source>
</evidence>
<keyword evidence="4" id="KW-0723">Serine/threonine-protein kinase</keyword>
<keyword evidence="18" id="KW-1185">Reference proteome</keyword>
<keyword evidence="9" id="KW-0418">Kinase</keyword>
<comment type="subcellular location">
    <subcellularLocation>
        <location evidence="1">Membrane</location>
        <topology evidence="1">Single-pass type I membrane protein</topology>
    </subcellularLocation>
</comment>
<keyword evidence="7 15" id="KW-0732">Signal</keyword>
<gene>
    <name evidence="17" type="ORF">HJG59_000646</name>
</gene>
<name>A0A7J8FVW1_MOLMO</name>
<keyword evidence="6" id="KW-0812">Transmembrane</keyword>
<keyword evidence="5" id="KW-0808">Transferase</keyword>
<dbReference type="FunFam" id="3.30.200.20:FF:000349">
    <property type="entry name" value="Anti-Muellerian hormone type-2 receptor"/>
    <property type="match status" value="1"/>
</dbReference>
<dbReference type="InterPro" id="IPR000719">
    <property type="entry name" value="Prot_kinase_dom"/>
</dbReference>
<dbReference type="EMBL" id="JACASF010000010">
    <property type="protein sequence ID" value="KAF6451559.1"/>
    <property type="molecule type" value="Genomic_DNA"/>
</dbReference>
<evidence type="ECO:0000256" key="15">
    <source>
        <dbReference type="SAM" id="SignalP"/>
    </source>
</evidence>
<feature type="signal peptide" evidence="15">
    <location>
        <begin position="1"/>
        <end position="21"/>
    </location>
</feature>
<keyword evidence="11" id="KW-1133">Transmembrane helix</keyword>
<dbReference type="InterPro" id="IPR011009">
    <property type="entry name" value="Kinase-like_dom_sf"/>
</dbReference>
<evidence type="ECO:0000256" key="1">
    <source>
        <dbReference type="ARBA" id="ARBA00004479"/>
    </source>
</evidence>
<dbReference type="GO" id="GO:0005886">
    <property type="term" value="C:plasma membrane"/>
    <property type="evidence" value="ECO:0007669"/>
    <property type="project" value="TreeGrafter"/>
</dbReference>
<accession>A0A7J8FVW1</accession>
<evidence type="ECO:0000256" key="14">
    <source>
        <dbReference type="ARBA" id="ARBA00023211"/>
    </source>
</evidence>
<organism evidence="17 18">
    <name type="scientific">Molossus molossus</name>
    <name type="common">Pallas' mastiff bat</name>
    <name type="synonym">Vespertilio molossus</name>
    <dbReference type="NCBI Taxonomy" id="27622"/>
    <lineage>
        <taxon>Eukaryota</taxon>
        <taxon>Metazoa</taxon>
        <taxon>Chordata</taxon>
        <taxon>Craniata</taxon>
        <taxon>Vertebrata</taxon>
        <taxon>Euteleostomi</taxon>
        <taxon>Mammalia</taxon>
        <taxon>Eutheria</taxon>
        <taxon>Laurasiatheria</taxon>
        <taxon>Chiroptera</taxon>
        <taxon>Yangochiroptera</taxon>
        <taxon>Molossidae</taxon>
        <taxon>Molossus</taxon>
    </lineage>
</organism>
<feature type="chain" id="PRO_5029674226" description="receptor protein serine/threonine kinase" evidence="15">
    <location>
        <begin position="22"/>
        <end position="305"/>
    </location>
</feature>
<dbReference type="PANTHER" id="PTHR23255:SF49">
    <property type="entry name" value="ANTI-MUELLERIAN HORMONE TYPE-2 RECEPTOR"/>
    <property type="match status" value="1"/>
</dbReference>
<dbReference type="SUPFAM" id="SSF56112">
    <property type="entry name" value="Protein kinase-like (PK-like)"/>
    <property type="match status" value="1"/>
</dbReference>
<keyword evidence="8" id="KW-0547">Nucleotide-binding</keyword>
<dbReference type="Gene3D" id="1.10.510.10">
    <property type="entry name" value="Transferase(Phosphotransferase) domain 1"/>
    <property type="match status" value="1"/>
</dbReference>
<protein>
    <recommendedName>
        <fullName evidence="3">receptor protein serine/threonine kinase</fullName>
        <ecNumber evidence="3">2.7.11.30</ecNumber>
    </recommendedName>
</protein>
<sequence length="305" mass="34331">MVLVLLGLFLLLLLLGSIILALLQRKACRVRGGPEPEPEPDSGRNWNAELPELPELCFSQVIREGGHAVVWSGQLQGELVAIKVFPLRAVAQFQAERALYELPGLQHDHIVRFITASKGAPGSLHCGPLLVLELHPKLGREGLGQKRKGRRPMPLQPWILPQASINQAGTQRYMAPELLDKTLDLQDWGTALRRADVYSLALLLWEILSRCPDLWPDSRPPPFQLAYEAELGSTPTTCELWTLAVEERRRPYIPPTWHCFATVRGYRLMGWGPGESGHGLHGFVCQDQSLYSYLFFSHYSWLVFS</sequence>
<feature type="domain" description="Protein kinase" evidence="16">
    <location>
        <begin position="56"/>
        <end position="260"/>
    </location>
</feature>
<keyword evidence="10" id="KW-0067">ATP-binding</keyword>
<dbReference type="GO" id="GO:0005524">
    <property type="term" value="F:ATP binding"/>
    <property type="evidence" value="ECO:0007669"/>
    <property type="project" value="UniProtKB-KW"/>
</dbReference>
<comment type="caution">
    <text evidence="17">The sequence shown here is derived from an EMBL/GenBank/DDBJ whole genome shotgun (WGS) entry which is preliminary data.</text>
</comment>
<evidence type="ECO:0000313" key="18">
    <source>
        <dbReference type="Proteomes" id="UP000550707"/>
    </source>
</evidence>
<dbReference type="Proteomes" id="UP000550707">
    <property type="component" value="Unassembled WGS sequence"/>
</dbReference>
<comment type="similarity">
    <text evidence="2">Belongs to the protein kinase superfamily. TKL Ser/Thr protein kinase family. TGFB receptor subfamily.</text>
</comment>
<evidence type="ECO:0000256" key="11">
    <source>
        <dbReference type="ARBA" id="ARBA00022989"/>
    </source>
</evidence>
<evidence type="ECO:0000256" key="7">
    <source>
        <dbReference type="ARBA" id="ARBA00022729"/>
    </source>
</evidence>
<evidence type="ECO:0000256" key="4">
    <source>
        <dbReference type="ARBA" id="ARBA00022527"/>
    </source>
</evidence>
<dbReference type="Gene3D" id="3.30.200.20">
    <property type="entry name" value="Phosphorylase Kinase, domain 1"/>
    <property type="match status" value="1"/>
</dbReference>
<dbReference type="SMART" id="SM00220">
    <property type="entry name" value="S_TKc"/>
    <property type="match status" value="1"/>
</dbReference>
<dbReference type="GO" id="GO:0005024">
    <property type="term" value="F:transforming growth factor beta receptor activity"/>
    <property type="evidence" value="ECO:0007669"/>
    <property type="project" value="TreeGrafter"/>
</dbReference>
<reference evidence="17 18" key="1">
    <citation type="journal article" date="2020" name="Nature">
        <title>Six reference-quality genomes reveal evolution of bat adaptations.</title>
        <authorList>
            <person name="Jebb D."/>
            <person name="Huang Z."/>
            <person name="Pippel M."/>
            <person name="Hughes G.M."/>
            <person name="Lavrichenko K."/>
            <person name="Devanna P."/>
            <person name="Winkler S."/>
            <person name="Jermiin L.S."/>
            <person name="Skirmuntt E.C."/>
            <person name="Katzourakis A."/>
            <person name="Burkitt-Gray L."/>
            <person name="Ray D.A."/>
            <person name="Sullivan K.A.M."/>
            <person name="Roscito J.G."/>
            <person name="Kirilenko B.M."/>
            <person name="Davalos L.M."/>
            <person name="Corthals A.P."/>
            <person name="Power M.L."/>
            <person name="Jones G."/>
            <person name="Ransome R.D."/>
            <person name="Dechmann D.K.N."/>
            <person name="Locatelli A.G."/>
            <person name="Puechmaille S.J."/>
            <person name="Fedrigo O."/>
            <person name="Jarvis E.D."/>
            <person name="Hiller M."/>
            <person name="Vernes S.C."/>
            <person name="Myers E.W."/>
            <person name="Teeling E.C."/>
        </authorList>
    </citation>
    <scope>NUCLEOTIDE SEQUENCE [LARGE SCALE GENOMIC DNA]</scope>
    <source>
        <strain evidence="17">MMolMol1</strain>
        <tissue evidence="17">Muscle</tissue>
    </source>
</reference>
<dbReference type="InterPro" id="IPR000333">
    <property type="entry name" value="TGFB_receptor"/>
</dbReference>
<dbReference type="PANTHER" id="PTHR23255">
    <property type="entry name" value="TRANSFORMING GROWTH FACTOR-BETA RECEPTOR TYPE I AND II"/>
    <property type="match status" value="1"/>
</dbReference>
<dbReference type="GO" id="GO:0043235">
    <property type="term" value="C:receptor complex"/>
    <property type="evidence" value="ECO:0007669"/>
    <property type="project" value="TreeGrafter"/>
</dbReference>
<evidence type="ECO:0000256" key="2">
    <source>
        <dbReference type="ARBA" id="ARBA00009605"/>
    </source>
</evidence>
<evidence type="ECO:0000256" key="3">
    <source>
        <dbReference type="ARBA" id="ARBA00012401"/>
    </source>
</evidence>
<evidence type="ECO:0000259" key="16">
    <source>
        <dbReference type="SMART" id="SM00220"/>
    </source>
</evidence>
<keyword evidence="13 17" id="KW-0675">Receptor</keyword>
<dbReference type="GO" id="GO:0030509">
    <property type="term" value="P:BMP signaling pathway"/>
    <property type="evidence" value="ECO:0007669"/>
    <property type="project" value="TreeGrafter"/>
</dbReference>
<evidence type="ECO:0000256" key="5">
    <source>
        <dbReference type="ARBA" id="ARBA00022679"/>
    </source>
</evidence>